<dbReference type="Proteomes" id="UP001165367">
    <property type="component" value="Unassembled WGS sequence"/>
</dbReference>
<keyword evidence="4" id="KW-1185">Reference proteome</keyword>
<dbReference type="InterPro" id="IPR049236">
    <property type="entry name" value="DUF6850"/>
</dbReference>
<sequence length="537" mass="59507">MFTNISTKYKYYCGLLGGVLISAMSVAQSPDSSLPDLQYIRQRHPWLNSDQATGLQFMREGRVSLASVTTRKSDGGFRNFYQSGNSFGLNANTEAIYRLNPKVVFAGKVDYEYFKGKNMGGSVFIDPYSHAMDIDENADSTTGSKTLESYFLQGAVSAQVTSRFTLAGSVNYTAANYAKLRDLRHVNKLLDLDAQAGASYKLSSSVTLGASYTYSRRIESVSFAIQGNTDRQYLSLINFGSFFGLSQLHSDQGYTGQARPLTDSRHTVAGQVGWSVAPGIELFQQFSYQLRSGYYGERGLATIVFTEHEGNRYASTTGLSIKKAGSLQYIRLTGTVDKLENFENVYTISTAPGGNSAVTYIGQNKVLNSNKTYLEGEYSHYWDIRNDQPLWSVHFLGDYASRDQTVIRYPYYRVQQYNNYHASVTAKRSWLVNACLLTASLGLGYGGGTGVPKTDGVYVPPSSSQIPPGSRDIYLQQEYEFFTSPQVALQPSFRVSRSVNRNVQAFINLSASLTRAWKTVYNGSDFRVIALTVGCSF</sequence>
<dbReference type="EMBL" id="JAKLTR010000002">
    <property type="protein sequence ID" value="MCG2613197.1"/>
    <property type="molecule type" value="Genomic_DNA"/>
</dbReference>
<keyword evidence="1" id="KW-0732">Signal</keyword>
<feature type="signal peptide" evidence="1">
    <location>
        <begin position="1"/>
        <end position="27"/>
    </location>
</feature>
<reference evidence="3" key="1">
    <citation type="submission" date="2022-01" db="EMBL/GenBank/DDBJ databases">
        <authorList>
            <person name="Jo J.-H."/>
            <person name="Im W.-T."/>
        </authorList>
    </citation>
    <scope>NUCLEOTIDE SEQUENCE</scope>
    <source>
        <strain evidence="3">NA20</strain>
    </source>
</reference>
<name>A0ABS9KLJ1_9BACT</name>
<feature type="domain" description="DUF6850" evidence="2">
    <location>
        <begin position="52"/>
        <end position="537"/>
    </location>
</feature>
<evidence type="ECO:0000313" key="3">
    <source>
        <dbReference type="EMBL" id="MCG2613197.1"/>
    </source>
</evidence>
<dbReference type="RefSeq" id="WP_237868426.1">
    <property type="nucleotide sequence ID" value="NZ_JAKLTR010000002.1"/>
</dbReference>
<evidence type="ECO:0000313" key="4">
    <source>
        <dbReference type="Proteomes" id="UP001165367"/>
    </source>
</evidence>
<gene>
    <name evidence="3" type="ORF">LZZ85_02860</name>
</gene>
<protein>
    <recommendedName>
        <fullName evidence="2">DUF6850 domain-containing protein</fullName>
    </recommendedName>
</protein>
<evidence type="ECO:0000259" key="2">
    <source>
        <dbReference type="Pfam" id="PF21012"/>
    </source>
</evidence>
<evidence type="ECO:0000256" key="1">
    <source>
        <dbReference type="SAM" id="SignalP"/>
    </source>
</evidence>
<organism evidence="3 4">
    <name type="scientific">Terrimonas ginsenosidimutans</name>
    <dbReference type="NCBI Taxonomy" id="2908004"/>
    <lineage>
        <taxon>Bacteria</taxon>
        <taxon>Pseudomonadati</taxon>
        <taxon>Bacteroidota</taxon>
        <taxon>Chitinophagia</taxon>
        <taxon>Chitinophagales</taxon>
        <taxon>Chitinophagaceae</taxon>
        <taxon>Terrimonas</taxon>
    </lineage>
</organism>
<proteinExistence type="predicted"/>
<comment type="caution">
    <text evidence="3">The sequence shown here is derived from an EMBL/GenBank/DDBJ whole genome shotgun (WGS) entry which is preliminary data.</text>
</comment>
<feature type="chain" id="PRO_5045051241" description="DUF6850 domain-containing protein" evidence="1">
    <location>
        <begin position="28"/>
        <end position="537"/>
    </location>
</feature>
<dbReference type="Pfam" id="PF21012">
    <property type="entry name" value="DUF6850"/>
    <property type="match status" value="1"/>
</dbReference>
<accession>A0ABS9KLJ1</accession>